<comment type="catalytic activity">
    <reaction evidence="1">
        <text>ATP + protein L-histidine = ADP + protein N-phospho-L-histidine.</text>
        <dbReference type="EC" id="2.7.13.3"/>
    </reaction>
</comment>
<feature type="modified residue" description="4-aspartylphosphate" evidence="6">
    <location>
        <position position="655"/>
    </location>
</feature>
<dbReference type="GO" id="GO:0000155">
    <property type="term" value="F:phosphorelay sensor kinase activity"/>
    <property type="evidence" value="ECO:0007669"/>
    <property type="project" value="InterPro"/>
</dbReference>
<keyword evidence="3 6" id="KW-0597">Phosphoprotein</keyword>
<dbReference type="InterPro" id="IPR035965">
    <property type="entry name" value="PAS-like_dom_sf"/>
</dbReference>
<feature type="domain" description="Response regulatory" evidence="10">
    <location>
        <begin position="606"/>
        <end position="723"/>
    </location>
</feature>
<protein>
    <recommendedName>
        <fullName evidence="2">histidine kinase</fullName>
        <ecNumber evidence="2">2.7.13.3</ecNumber>
    </recommendedName>
</protein>
<dbReference type="EC" id="2.7.13.3" evidence="2"/>
<dbReference type="CDD" id="cd00082">
    <property type="entry name" value="HisKA"/>
    <property type="match status" value="1"/>
</dbReference>
<organism evidence="12 13">
    <name type="scientific">Pseudooceanicola pacificus</name>
    <dbReference type="NCBI Taxonomy" id="2676438"/>
    <lineage>
        <taxon>Bacteria</taxon>
        <taxon>Pseudomonadati</taxon>
        <taxon>Pseudomonadota</taxon>
        <taxon>Alphaproteobacteria</taxon>
        <taxon>Rhodobacterales</taxon>
        <taxon>Paracoccaceae</taxon>
        <taxon>Pseudooceanicola</taxon>
    </lineage>
</organism>
<dbReference type="NCBIfam" id="TIGR00229">
    <property type="entry name" value="sensory_box"/>
    <property type="match status" value="1"/>
</dbReference>
<dbReference type="InterPro" id="IPR004358">
    <property type="entry name" value="Sig_transdc_His_kin-like_C"/>
</dbReference>
<dbReference type="Pfam" id="PF00512">
    <property type="entry name" value="HisKA"/>
    <property type="match status" value="1"/>
</dbReference>
<dbReference type="SUPFAM" id="SSF55874">
    <property type="entry name" value="ATPase domain of HSP90 chaperone/DNA topoisomerase II/histidine kinase"/>
    <property type="match status" value="1"/>
</dbReference>
<evidence type="ECO:0000256" key="7">
    <source>
        <dbReference type="SAM" id="MobiDB-lite"/>
    </source>
</evidence>
<dbReference type="InterPro" id="IPR005467">
    <property type="entry name" value="His_kinase_dom"/>
</dbReference>
<evidence type="ECO:0000256" key="8">
    <source>
        <dbReference type="SAM" id="Phobius"/>
    </source>
</evidence>
<evidence type="ECO:0000256" key="1">
    <source>
        <dbReference type="ARBA" id="ARBA00000085"/>
    </source>
</evidence>
<feature type="region of interest" description="Disordered" evidence="7">
    <location>
        <begin position="721"/>
        <end position="747"/>
    </location>
</feature>
<evidence type="ECO:0000256" key="5">
    <source>
        <dbReference type="ARBA" id="ARBA00022777"/>
    </source>
</evidence>
<dbReference type="InterPro" id="IPR011006">
    <property type="entry name" value="CheY-like_superfamily"/>
</dbReference>
<evidence type="ECO:0000313" key="13">
    <source>
        <dbReference type="Proteomes" id="UP000443843"/>
    </source>
</evidence>
<feature type="domain" description="PAS" evidence="11">
    <location>
        <begin position="224"/>
        <end position="298"/>
    </location>
</feature>
<dbReference type="Pfam" id="PF00989">
    <property type="entry name" value="PAS"/>
    <property type="match status" value="1"/>
</dbReference>
<keyword evidence="5" id="KW-0418">Kinase</keyword>
<dbReference type="GO" id="GO:0006355">
    <property type="term" value="P:regulation of DNA-templated transcription"/>
    <property type="evidence" value="ECO:0007669"/>
    <property type="project" value="InterPro"/>
</dbReference>
<dbReference type="InterPro" id="IPR001789">
    <property type="entry name" value="Sig_transdc_resp-reg_receiver"/>
</dbReference>
<dbReference type="Gene3D" id="3.30.565.10">
    <property type="entry name" value="Histidine kinase-like ATPase, C-terminal domain"/>
    <property type="match status" value="1"/>
</dbReference>
<evidence type="ECO:0000256" key="6">
    <source>
        <dbReference type="PROSITE-ProRule" id="PRU00169"/>
    </source>
</evidence>
<dbReference type="InterPro" id="IPR036890">
    <property type="entry name" value="HATPase_C_sf"/>
</dbReference>
<dbReference type="CDD" id="cd17546">
    <property type="entry name" value="REC_hyHK_CKI1_RcsC-like"/>
    <property type="match status" value="1"/>
</dbReference>
<dbReference type="SMART" id="SM00387">
    <property type="entry name" value="HATPase_c"/>
    <property type="match status" value="1"/>
</dbReference>
<feature type="transmembrane region" description="Helical" evidence="8">
    <location>
        <begin position="185"/>
        <end position="207"/>
    </location>
</feature>
<dbReference type="SUPFAM" id="SSF55785">
    <property type="entry name" value="PYP-like sensor domain (PAS domain)"/>
    <property type="match status" value="1"/>
</dbReference>
<sequence length="747" mass="79639">MGRNRDMLGLERRSSRLAIVWALSAVCLVVIVFLLTDVRAKLSELQSSPSDNVQWTLTQLEVEFLEFSGAVQRAALSGMPDTAALARVRQRYDILYSRLDTLERSPLYRSVLFGDGMGAAFAETAGTLRGMVPAIDAPDTELARALPAMLAEVDRLRPQVRSIATIGNQLLSALSQTMRRDMAGVLSRLALASFGLLAGLSLTVMMFRRLATVSERRAQEVMTTSARLETIVSTSQDAILVLDRRGRIENANAAAGSMFARPAAALAGQAVGTLLAFDGPEIRRGITGHDLHVAARRGLRTGHRLAGRLPDGQRFPVEMSMGVTDREGAEICVCVIRDISHRIAAEAELKESRDRALAGERAKARFLGIVSHEMRTPLNGVLGTIELMEDDPDPASLARYLPILRDSTSILLDLINDVLDITRIEGGRPSGTVAFDLDALIASVLAGEAGRARAQGNRLARRPGERPVGAVRGDAVQLRQVLANIVSNAVKFTRNGEVEVSARRTGAETVTLRVADTGIGIAPGDHAAVFEDFVRLDAAVTRQIQGTGLGLGIARRLVRGMGGEITVDGSEGIGSTFTVTLPLPQAVIEPARPAPVPAAGTTPALKVLIAEDNATNRFILRNMLERDGHGVSEAHDGEEVARIAAGEAFDLILMDVSMPRRDGRDATRWIRSHPGPNAATRIVALTAHIGEEIAAELTEAGVDDVATKPLGRDSLGRILAEAAASGRPSAHPATPGRGRDSPAGAPE</sequence>
<comment type="caution">
    <text evidence="12">The sequence shown here is derived from an EMBL/GenBank/DDBJ whole genome shotgun (WGS) entry which is preliminary data.</text>
</comment>
<dbReference type="PROSITE" id="PS50109">
    <property type="entry name" value="HIS_KIN"/>
    <property type="match status" value="1"/>
</dbReference>
<dbReference type="CDD" id="cd00130">
    <property type="entry name" value="PAS"/>
    <property type="match status" value="1"/>
</dbReference>
<dbReference type="PROSITE" id="PS50110">
    <property type="entry name" value="RESPONSE_REGULATORY"/>
    <property type="match status" value="1"/>
</dbReference>
<dbReference type="SMART" id="SM00091">
    <property type="entry name" value="PAS"/>
    <property type="match status" value="1"/>
</dbReference>
<evidence type="ECO:0000256" key="2">
    <source>
        <dbReference type="ARBA" id="ARBA00012438"/>
    </source>
</evidence>
<dbReference type="SMART" id="SM00388">
    <property type="entry name" value="HisKA"/>
    <property type="match status" value="1"/>
</dbReference>
<dbReference type="InterPro" id="IPR036097">
    <property type="entry name" value="HisK_dim/P_sf"/>
</dbReference>
<keyword evidence="8" id="KW-1133">Transmembrane helix</keyword>
<dbReference type="Proteomes" id="UP000443843">
    <property type="component" value="Unassembled WGS sequence"/>
</dbReference>
<evidence type="ECO:0000256" key="4">
    <source>
        <dbReference type="ARBA" id="ARBA00022679"/>
    </source>
</evidence>
<gene>
    <name evidence="12" type="ORF">GLS40_04530</name>
</gene>
<proteinExistence type="predicted"/>
<dbReference type="RefSeq" id="WP_160381547.1">
    <property type="nucleotide sequence ID" value="NZ_WNXQ01000002.1"/>
</dbReference>
<dbReference type="InterPro" id="IPR003594">
    <property type="entry name" value="HATPase_dom"/>
</dbReference>
<keyword evidence="4" id="KW-0808">Transferase</keyword>
<evidence type="ECO:0000259" key="11">
    <source>
        <dbReference type="PROSITE" id="PS50112"/>
    </source>
</evidence>
<keyword evidence="8" id="KW-0812">Transmembrane</keyword>
<dbReference type="PRINTS" id="PR00344">
    <property type="entry name" value="BCTRLSENSOR"/>
</dbReference>
<evidence type="ECO:0000256" key="3">
    <source>
        <dbReference type="ARBA" id="ARBA00022553"/>
    </source>
</evidence>
<dbReference type="Gene3D" id="3.30.450.20">
    <property type="entry name" value="PAS domain"/>
    <property type="match status" value="1"/>
</dbReference>
<dbReference type="PANTHER" id="PTHR43047">
    <property type="entry name" value="TWO-COMPONENT HISTIDINE PROTEIN KINASE"/>
    <property type="match status" value="1"/>
</dbReference>
<name>A0A844W8Z1_9RHOB</name>
<dbReference type="InterPro" id="IPR000014">
    <property type="entry name" value="PAS"/>
</dbReference>
<dbReference type="SMART" id="SM00448">
    <property type="entry name" value="REC"/>
    <property type="match status" value="1"/>
</dbReference>
<dbReference type="InterPro" id="IPR013767">
    <property type="entry name" value="PAS_fold"/>
</dbReference>
<dbReference type="PANTHER" id="PTHR43047:SF78">
    <property type="entry name" value="SENSORY_REGULATORY PROTEIN RPFC"/>
    <property type="match status" value="1"/>
</dbReference>
<dbReference type="CDD" id="cd16922">
    <property type="entry name" value="HATPase_EvgS-ArcB-TorS-like"/>
    <property type="match status" value="1"/>
</dbReference>
<dbReference type="InterPro" id="IPR003661">
    <property type="entry name" value="HisK_dim/P_dom"/>
</dbReference>
<dbReference type="FunFam" id="3.30.565.10:FF:000006">
    <property type="entry name" value="Sensor histidine kinase WalK"/>
    <property type="match status" value="1"/>
</dbReference>
<keyword evidence="8" id="KW-0472">Membrane</keyword>
<accession>A0A844W8Z1</accession>
<dbReference type="SUPFAM" id="SSF47384">
    <property type="entry name" value="Homodimeric domain of signal transducing histidine kinase"/>
    <property type="match status" value="1"/>
</dbReference>
<reference evidence="12 13" key="1">
    <citation type="submission" date="2019-11" db="EMBL/GenBank/DDBJ databases">
        <title>Pseudooceanicola pacifica sp. nov., isolated from deep-sea sediment of the Pacific Ocean.</title>
        <authorList>
            <person name="Lyu L."/>
        </authorList>
    </citation>
    <scope>NUCLEOTIDE SEQUENCE [LARGE SCALE GENOMIC DNA]</scope>
    <source>
        <strain evidence="12 13">216_PA32_1</strain>
    </source>
</reference>
<dbReference type="AlphaFoldDB" id="A0A844W8Z1"/>
<feature type="domain" description="Histidine kinase" evidence="9">
    <location>
        <begin position="369"/>
        <end position="585"/>
    </location>
</feature>
<dbReference type="Pfam" id="PF00072">
    <property type="entry name" value="Response_reg"/>
    <property type="match status" value="1"/>
</dbReference>
<evidence type="ECO:0000259" key="10">
    <source>
        <dbReference type="PROSITE" id="PS50110"/>
    </source>
</evidence>
<evidence type="ECO:0000259" key="9">
    <source>
        <dbReference type="PROSITE" id="PS50109"/>
    </source>
</evidence>
<dbReference type="EMBL" id="WNXQ01000002">
    <property type="protein sequence ID" value="MWB77283.1"/>
    <property type="molecule type" value="Genomic_DNA"/>
</dbReference>
<dbReference type="Gene3D" id="3.40.50.2300">
    <property type="match status" value="1"/>
</dbReference>
<keyword evidence="13" id="KW-1185">Reference proteome</keyword>
<dbReference type="PROSITE" id="PS50112">
    <property type="entry name" value="PAS"/>
    <property type="match status" value="1"/>
</dbReference>
<evidence type="ECO:0000313" key="12">
    <source>
        <dbReference type="EMBL" id="MWB77283.1"/>
    </source>
</evidence>
<dbReference type="Gene3D" id="1.10.287.130">
    <property type="match status" value="1"/>
</dbReference>
<dbReference type="SUPFAM" id="SSF52172">
    <property type="entry name" value="CheY-like"/>
    <property type="match status" value="1"/>
</dbReference>
<dbReference type="Pfam" id="PF02518">
    <property type="entry name" value="HATPase_c"/>
    <property type="match status" value="1"/>
</dbReference>